<organism evidence="2 3">
    <name type="scientific">Rhizobium rhizogenes</name>
    <name type="common">Agrobacterium rhizogenes</name>
    <dbReference type="NCBI Taxonomy" id="359"/>
    <lineage>
        <taxon>Bacteria</taxon>
        <taxon>Pseudomonadati</taxon>
        <taxon>Pseudomonadota</taxon>
        <taxon>Alphaproteobacteria</taxon>
        <taxon>Hyphomicrobiales</taxon>
        <taxon>Rhizobiaceae</taxon>
        <taxon>Rhizobium/Agrobacterium group</taxon>
        <taxon>Rhizobium</taxon>
    </lineage>
</organism>
<gene>
    <name evidence="2" type="ORF">EXN24_05240</name>
</gene>
<accession>A0AA95AJF1</accession>
<evidence type="ECO:0000313" key="3">
    <source>
        <dbReference type="Proteomes" id="UP000320858"/>
    </source>
</evidence>
<dbReference type="Pfam" id="PF21834">
    <property type="entry name" value="DUF6894"/>
    <property type="match status" value="1"/>
</dbReference>
<dbReference type="Proteomes" id="UP000320858">
    <property type="component" value="Unassembled WGS sequence"/>
</dbReference>
<evidence type="ECO:0000313" key="2">
    <source>
        <dbReference type="EMBL" id="TRA90916.1"/>
    </source>
</evidence>
<feature type="domain" description="DUF6894" evidence="1">
    <location>
        <begin position="3"/>
        <end position="71"/>
    </location>
</feature>
<dbReference type="RefSeq" id="WP_013636119.1">
    <property type="nucleotide sequence ID" value="NZ_SGOB01000001.1"/>
</dbReference>
<proteinExistence type="predicted"/>
<dbReference type="InterPro" id="IPR054189">
    <property type="entry name" value="DUF6894"/>
</dbReference>
<dbReference type="EMBL" id="SGOB01000001">
    <property type="protein sequence ID" value="TRA90916.1"/>
    <property type="molecule type" value="Genomic_DNA"/>
</dbReference>
<reference evidence="2 3" key="1">
    <citation type="journal article" date="2019" name="Appl. Microbiol. Biotechnol.">
        <title>Differential efficiency of wild type rhizogenic strains for rol gene transformation of plants.</title>
        <authorList>
            <person name="Desmet S."/>
            <person name="De Keyser E."/>
            <person name="Van Vaerenbergh J."/>
            <person name="Baeyen S."/>
            <person name="Van Huylenbroeck J."/>
            <person name="Geelen D."/>
            <person name="Dhooghe E."/>
        </authorList>
    </citation>
    <scope>NUCLEOTIDE SEQUENCE [LARGE SCALE GENOMIC DNA]</scope>
    <source>
        <strain evidence="2 3">B 4.1</strain>
    </source>
</reference>
<comment type="caution">
    <text evidence="2">The sequence shown here is derived from an EMBL/GenBank/DDBJ whole genome shotgun (WGS) entry which is preliminary data.</text>
</comment>
<name>A0AA95AJF1_RHIRH</name>
<dbReference type="AlphaFoldDB" id="A0AA95AJF1"/>
<sequence length="78" mass="8817">MPRYFFHVRDAEGLSVDMEGAVLSTDEQARHEAVQAAREMLSEKILKDEVVDGSSFEVIRGDGHLIARIPLKSVMRFK</sequence>
<evidence type="ECO:0000259" key="1">
    <source>
        <dbReference type="Pfam" id="PF21834"/>
    </source>
</evidence>
<protein>
    <recommendedName>
        <fullName evidence="1">DUF6894 domain-containing protein</fullName>
    </recommendedName>
</protein>